<accession>W9SXU5</accession>
<dbReference type="STRING" id="981085.W9SXU5"/>
<feature type="compositionally biased region" description="Basic residues" evidence="1">
    <location>
        <begin position="41"/>
        <end position="51"/>
    </location>
</feature>
<name>W9SXU5_9ROSA</name>
<evidence type="ECO:0000256" key="1">
    <source>
        <dbReference type="SAM" id="MobiDB-lite"/>
    </source>
</evidence>
<dbReference type="AlphaFoldDB" id="W9SXU5"/>
<evidence type="ECO:0000313" key="2">
    <source>
        <dbReference type="EMBL" id="EXC32351.1"/>
    </source>
</evidence>
<dbReference type="Proteomes" id="UP000030645">
    <property type="component" value="Unassembled WGS sequence"/>
</dbReference>
<organism evidence="2 3">
    <name type="scientific">Morus notabilis</name>
    <dbReference type="NCBI Taxonomy" id="981085"/>
    <lineage>
        <taxon>Eukaryota</taxon>
        <taxon>Viridiplantae</taxon>
        <taxon>Streptophyta</taxon>
        <taxon>Embryophyta</taxon>
        <taxon>Tracheophyta</taxon>
        <taxon>Spermatophyta</taxon>
        <taxon>Magnoliopsida</taxon>
        <taxon>eudicotyledons</taxon>
        <taxon>Gunneridae</taxon>
        <taxon>Pentapetalae</taxon>
        <taxon>rosids</taxon>
        <taxon>fabids</taxon>
        <taxon>Rosales</taxon>
        <taxon>Moraceae</taxon>
        <taxon>Moreae</taxon>
        <taxon>Morus</taxon>
    </lineage>
</organism>
<feature type="region of interest" description="Disordered" evidence="1">
    <location>
        <begin position="311"/>
        <end position="338"/>
    </location>
</feature>
<feature type="region of interest" description="Disordered" evidence="1">
    <location>
        <begin position="30"/>
        <end position="51"/>
    </location>
</feature>
<evidence type="ECO:0008006" key="4">
    <source>
        <dbReference type="Google" id="ProtNLM"/>
    </source>
</evidence>
<gene>
    <name evidence="2" type="ORF">L484_004692</name>
</gene>
<keyword evidence="3" id="KW-1185">Reference proteome</keyword>
<dbReference type="EMBL" id="KE346296">
    <property type="protein sequence ID" value="EXC32351.1"/>
    <property type="molecule type" value="Genomic_DNA"/>
</dbReference>
<reference evidence="3" key="1">
    <citation type="submission" date="2013-01" db="EMBL/GenBank/DDBJ databases">
        <title>Draft Genome Sequence of a Mulberry Tree, Morus notabilis C.K. Schneid.</title>
        <authorList>
            <person name="He N."/>
            <person name="Zhao S."/>
        </authorList>
    </citation>
    <scope>NUCLEOTIDE SEQUENCE</scope>
</reference>
<evidence type="ECO:0000313" key="3">
    <source>
        <dbReference type="Proteomes" id="UP000030645"/>
    </source>
</evidence>
<dbReference type="InterPro" id="IPR025322">
    <property type="entry name" value="PADRE_dom"/>
</dbReference>
<dbReference type="PANTHER" id="PTHR33052">
    <property type="entry name" value="DUF4228 DOMAIN PROTEIN-RELATED"/>
    <property type="match status" value="1"/>
</dbReference>
<sequence>MGMKLMKVFMMHMNMRWCMHIQDHHLDPDDHHDETMMNSKSKSRSRIRSKSSSKKIIKVVKWEGGMKTYSRRVKAGEVIMESPKHMVCRSDTLYIGQKIPPLPENQVLRPGNTYFLLPSHLFQSALSFVTVASILSAAAATSRAGAASSISDINSVISTNNNIDMILKKEKEREKQKKKKKKSLESCQPFIIQKSASGCSRIRVSDEFLISQIVDDGDEDEDEDEDGQSLDCCNHKRRLCTTPQLQKEYVQLVQSRTQWKPNLPAITESAAAASTNFKTARRRPPIPRRKRKNIISSNSLILPHVHKVAHVPVKSSNNTSKGQRKIKLFKSRKSSSSH</sequence>
<feature type="compositionally biased region" description="Basic residues" evidence="1">
    <location>
        <begin position="322"/>
        <end position="338"/>
    </location>
</feature>
<proteinExistence type="predicted"/>
<protein>
    <recommendedName>
        <fullName evidence="4">DUF4228 domain-containing protein</fullName>
    </recommendedName>
</protein>
<dbReference type="Pfam" id="PF14009">
    <property type="entry name" value="PADRE"/>
    <property type="match status" value="1"/>
</dbReference>
<dbReference type="eggNOG" id="ENOG502QZJ1">
    <property type="taxonomic scope" value="Eukaryota"/>
</dbReference>